<dbReference type="EMBL" id="JARVKF010000310">
    <property type="protein sequence ID" value="KAK9419544.1"/>
    <property type="molecule type" value="Genomic_DNA"/>
</dbReference>
<feature type="signal peptide" evidence="1">
    <location>
        <begin position="1"/>
        <end position="17"/>
    </location>
</feature>
<evidence type="ECO:0000256" key="1">
    <source>
        <dbReference type="SAM" id="SignalP"/>
    </source>
</evidence>
<comment type="caution">
    <text evidence="2">The sequence shown here is derived from an EMBL/GenBank/DDBJ whole genome shotgun (WGS) entry which is preliminary data.</text>
</comment>
<feature type="chain" id="PRO_5046695339" description="AA1-like domain-containing protein" evidence="1">
    <location>
        <begin position="18"/>
        <end position="153"/>
    </location>
</feature>
<evidence type="ECO:0000313" key="3">
    <source>
        <dbReference type="Proteomes" id="UP001408356"/>
    </source>
</evidence>
<keyword evidence="3" id="KW-1185">Reference proteome</keyword>
<organism evidence="2 3">
    <name type="scientific">Seiridium unicorne</name>
    <dbReference type="NCBI Taxonomy" id="138068"/>
    <lineage>
        <taxon>Eukaryota</taxon>
        <taxon>Fungi</taxon>
        <taxon>Dikarya</taxon>
        <taxon>Ascomycota</taxon>
        <taxon>Pezizomycotina</taxon>
        <taxon>Sordariomycetes</taxon>
        <taxon>Xylariomycetidae</taxon>
        <taxon>Amphisphaeriales</taxon>
        <taxon>Sporocadaceae</taxon>
        <taxon>Seiridium</taxon>
    </lineage>
</organism>
<gene>
    <name evidence="2" type="ORF">SUNI508_07280</name>
</gene>
<evidence type="ECO:0000313" key="2">
    <source>
        <dbReference type="EMBL" id="KAK9419544.1"/>
    </source>
</evidence>
<accession>A0ABR2UYC6</accession>
<reference evidence="2 3" key="1">
    <citation type="journal article" date="2024" name="J. Plant Pathol.">
        <title>Sequence and assembly of the genome of Seiridium unicorne, isolate CBS 538.82, causal agent of cypress canker disease.</title>
        <authorList>
            <person name="Scali E."/>
            <person name="Rocca G.D."/>
            <person name="Danti R."/>
            <person name="Garbelotto M."/>
            <person name="Barberini S."/>
            <person name="Baroncelli R."/>
            <person name="Emiliani G."/>
        </authorList>
    </citation>
    <scope>NUCLEOTIDE SEQUENCE [LARGE SCALE GENOMIC DNA]</scope>
    <source>
        <strain evidence="2 3">BM-138-508</strain>
    </source>
</reference>
<evidence type="ECO:0008006" key="4">
    <source>
        <dbReference type="Google" id="ProtNLM"/>
    </source>
</evidence>
<sequence>MKNFAAISALLLSAVSAAPVEQRQAKEFDITNFSANTQPHGTAAFLLYDIEIPGVLSTSCSYSDQTSVGAIPDITPFRGCDNAAVQWQFRHEPSQPGTSGPYLLVITYTDASTGITVAGFKEWPATDFPFEDFGSTVAQFYRGEPSFIITNVQ</sequence>
<name>A0ABR2UYC6_9PEZI</name>
<protein>
    <recommendedName>
        <fullName evidence="4">AA1-like domain-containing protein</fullName>
    </recommendedName>
</protein>
<dbReference type="Proteomes" id="UP001408356">
    <property type="component" value="Unassembled WGS sequence"/>
</dbReference>
<proteinExistence type="predicted"/>
<keyword evidence="1" id="KW-0732">Signal</keyword>